<dbReference type="Pfam" id="PF24181">
    <property type="entry name" value="TPR_TTI1_C"/>
    <property type="match status" value="1"/>
</dbReference>
<dbReference type="InterPro" id="IPR049362">
    <property type="entry name" value="TTI1_rpt"/>
</dbReference>
<dbReference type="AlphaFoldDB" id="A0A0D7AD88"/>
<evidence type="ECO:0000259" key="1">
    <source>
        <dbReference type="Pfam" id="PF24173"/>
    </source>
</evidence>
<dbReference type="InterPro" id="IPR057566">
    <property type="entry name" value="TPR_TTI1_N"/>
</dbReference>
<dbReference type="Pfam" id="PF21547">
    <property type="entry name" value="TTI1"/>
    <property type="match status" value="1"/>
</dbReference>
<reference evidence="3 4" key="1">
    <citation type="journal article" date="2015" name="Fungal Genet. Biol.">
        <title>Evolution of novel wood decay mechanisms in Agaricales revealed by the genome sequences of Fistulina hepatica and Cylindrobasidium torrendii.</title>
        <authorList>
            <person name="Floudas D."/>
            <person name="Held B.W."/>
            <person name="Riley R."/>
            <person name="Nagy L.G."/>
            <person name="Koehler G."/>
            <person name="Ransdell A.S."/>
            <person name="Younus H."/>
            <person name="Chow J."/>
            <person name="Chiniquy J."/>
            <person name="Lipzen A."/>
            <person name="Tritt A."/>
            <person name="Sun H."/>
            <person name="Haridas S."/>
            <person name="LaButti K."/>
            <person name="Ohm R.A."/>
            <person name="Kues U."/>
            <person name="Blanchette R.A."/>
            <person name="Grigoriev I.V."/>
            <person name="Minto R.E."/>
            <person name="Hibbett D.S."/>
        </authorList>
    </citation>
    <scope>NUCLEOTIDE SEQUENCE [LARGE SCALE GENOMIC DNA]</scope>
    <source>
        <strain evidence="3 4">ATCC 64428</strain>
    </source>
</reference>
<dbReference type="SUPFAM" id="SSF48371">
    <property type="entry name" value="ARM repeat"/>
    <property type="match status" value="1"/>
</dbReference>
<feature type="domain" description="TTI1 C-terminal TPR" evidence="2">
    <location>
        <begin position="801"/>
        <end position="1085"/>
    </location>
</feature>
<evidence type="ECO:0000313" key="4">
    <source>
        <dbReference type="Proteomes" id="UP000054144"/>
    </source>
</evidence>
<dbReference type="Gene3D" id="1.25.10.10">
    <property type="entry name" value="Leucine-rich Repeat Variant"/>
    <property type="match status" value="1"/>
</dbReference>
<dbReference type="Pfam" id="PF24173">
    <property type="entry name" value="TPR_TTI1_N"/>
    <property type="match status" value="1"/>
</dbReference>
<dbReference type="InterPro" id="IPR052587">
    <property type="entry name" value="TELO2-interacting_protein_1"/>
</dbReference>
<dbReference type="PANTHER" id="PTHR18460">
    <property type="entry name" value="TEL2 INTERACTING PROTEIN 1 TTI1 FAMILY MEMBER"/>
    <property type="match status" value="1"/>
</dbReference>
<organism evidence="3 4">
    <name type="scientific">Fistulina hepatica ATCC 64428</name>
    <dbReference type="NCBI Taxonomy" id="1128425"/>
    <lineage>
        <taxon>Eukaryota</taxon>
        <taxon>Fungi</taxon>
        <taxon>Dikarya</taxon>
        <taxon>Basidiomycota</taxon>
        <taxon>Agaricomycotina</taxon>
        <taxon>Agaricomycetes</taxon>
        <taxon>Agaricomycetidae</taxon>
        <taxon>Agaricales</taxon>
        <taxon>Fistulinaceae</taxon>
        <taxon>Fistulina</taxon>
    </lineage>
</organism>
<feature type="domain" description="TTI1 N-terminal TPR" evidence="1">
    <location>
        <begin position="2"/>
        <end position="369"/>
    </location>
</feature>
<dbReference type="EMBL" id="KN881851">
    <property type="protein sequence ID" value="KIY48344.1"/>
    <property type="molecule type" value="Genomic_DNA"/>
</dbReference>
<dbReference type="InterPro" id="IPR057567">
    <property type="entry name" value="TPR_TTI1_C"/>
</dbReference>
<proteinExistence type="predicted"/>
<evidence type="ECO:0008006" key="5">
    <source>
        <dbReference type="Google" id="ProtNLM"/>
    </source>
</evidence>
<dbReference type="Proteomes" id="UP000054144">
    <property type="component" value="Unassembled WGS sequence"/>
</dbReference>
<gene>
    <name evidence="3" type="ORF">FISHEDRAFT_43680</name>
</gene>
<dbReference type="PANTHER" id="PTHR18460:SF3">
    <property type="entry name" value="TELO2-INTERACTING PROTEIN 1 HOMOLOG"/>
    <property type="match status" value="1"/>
</dbReference>
<dbReference type="InterPro" id="IPR016024">
    <property type="entry name" value="ARM-type_fold"/>
</dbReference>
<name>A0A0D7AD88_9AGAR</name>
<protein>
    <recommendedName>
        <fullName evidence="5">ARM repeat-containing protein</fullName>
    </recommendedName>
</protein>
<evidence type="ECO:0000259" key="2">
    <source>
        <dbReference type="Pfam" id="PF24181"/>
    </source>
</evidence>
<sequence>MSQLKAVCVPLMGSSALTPTSIPVVSKLLDDLLRILQSLLSESVYLKSSMLSYIFFPISNILNRNSPQAIPDQILEKILLILRALCEYWWWECDVQIWQQIFILCGSIFGGSGGNGKSRQRDDETKTAAILCLVALLRLRTNDVKDTFSFYSEEESEIRFSQLQQHVQNSRFIPILGQTIDSLIAVTQTSDMALLHSSLQLLQIITTSYVSDALAPSILPGVVSSMSKVALGVSTGKGWSNGETVASALGVAEEIIVESIADDVCAREGAIRVANTLEDLAHLASDSTLDEDASHSTPSYGTRRTPSWLRATSSQLHIALKMLSPLTKHPNPVALTALISFSSRIIIATPTTLYQSQALLLSYLLSLSVADFPSVSSKAHAALTACLTAPSRAQESLLQTLLQITRDNLTMLPRALAAQNDAKVEHISGIITGVCRIGLSGGDGVTDIHTGIGRLVGPTGGIEKWGWGLLSVLELVEPPVTVTRTSSAQLSLESDPDALSDFVPFPEAVLRNVASRNVQDTLENMLRVLGAAAGDSCLFSVEWFFRVGAKSEDKTSVAAIWCACRVLEGVSGISHVQDPRAVASLQRSSKRLNKLARALTSQIAELWDTQHVADTSQDQTVHDAPIPDNVERLQGLVPLDANLKITRYEPVRHPSFDQSQPILHQALLLQLLAVTSGILQARFVPTLIYTLYPVLHSLVSPVMHLSTTALAALNFITTATSHASPANLLLSNFDYALDSVSRRLTRRWLDLDATKVLVVLVRIVGADVVDRAGDIVEECFDRLDDFHGYDVLVEGLIEALGAVVQVIKTESEADPQRSTKPKERVTDQGQLNSFFEWFHHRHDPDPDMPIEEKQEDFGPVPQEAWGREDDAPEADGDAMGSYNVLDEPTPTPAQALTKQIVTRSLYFLTHGSPSIRARILTLLASSVTILPESALLPSIHFAWPFIQNRLSDSETFVVSAVAELIEALTEHMGEFMFRRVWDDMWPKFKALLSKLDAADATSALAKRYHNGVGTESAYTHSHRLYRALLNTMTATMRGVQPQDSSVWEVLLSFRRFLDRNAHEELQACARALYVAASIENADAVWLVLGATAGDITDGITSFLYQPKWDISANTAIIMGLVDGPP</sequence>
<dbReference type="InterPro" id="IPR011989">
    <property type="entry name" value="ARM-like"/>
</dbReference>
<keyword evidence="4" id="KW-1185">Reference proteome</keyword>
<dbReference type="GO" id="GO:0005737">
    <property type="term" value="C:cytoplasm"/>
    <property type="evidence" value="ECO:0007669"/>
    <property type="project" value="TreeGrafter"/>
</dbReference>
<evidence type="ECO:0000313" key="3">
    <source>
        <dbReference type="EMBL" id="KIY48344.1"/>
    </source>
</evidence>
<accession>A0A0D7AD88</accession>
<dbReference type="OrthoDB" id="49511at2759"/>